<keyword evidence="1" id="KW-0808">Transferase</keyword>
<evidence type="ECO:0000256" key="1">
    <source>
        <dbReference type="ARBA" id="ARBA00022679"/>
    </source>
</evidence>
<dbReference type="InterPro" id="IPR041373">
    <property type="entry name" value="RT_RNaseH"/>
</dbReference>
<dbReference type="InterPro" id="IPR012337">
    <property type="entry name" value="RNaseH-like_sf"/>
</dbReference>
<dbReference type="PANTHER" id="PTHR48475">
    <property type="entry name" value="RIBONUCLEASE H"/>
    <property type="match status" value="1"/>
</dbReference>
<dbReference type="GO" id="GO:0015074">
    <property type="term" value="P:DNA integration"/>
    <property type="evidence" value="ECO:0007669"/>
    <property type="project" value="InterPro"/>
</dbReference>
<evidence type="ECO:0000256" key="6">
    <source>
        <dbReference type="ARBA" id="ARBA00022918"/>
    </source>
</evidence>
<dbReference type="GO" id="GO:0004523">
    <property type="term" value="F:RNA-DNA hybrid ribonuclease activity"/>
    <property type="evidence" value="ECO:0007669"/>
    <property type="project" value="InterPro"/>
</dbReference>
<evidence type="ECO:0000259" key="7">
    <source>
        <dbReference type="PROSITE" id="PS50879"/>
    </source>
</evidence>
<dbReference type="PANTHER" id="PTHR48475:SF2">
    <property type="entry name" value="RIBONUCLEASE H"/>
    <property type="match status" value="1"/>
</dbReference>
<evidence type="ECO:0000256" key="4">
    <source>
        <dbReference type="ARBA" id="ARBA00022759"/>
    </source>
</evidence>
<keyword evidence="3" id="KW-0540">Nuclease</keyword>
<reference evidence="9" key="2">
    <citation type="journal article" date="2024" name="Plant">
        <title>Genomic evolution and insights into agronomic trait innovations of Sesamum species.</title>
        <authorList>
            <person name="Miao H."/>
            <person name="Wang L."/>
            <person name="Qu L."/>
            <person name="Liu H."/>
            <person name="Sun Y."/>
            <person name="Le M."/>
            <person name="Wang Q."/>
            <person name="Wei S."/>
            <person name="Zheng Y."/>
            <person name="Lin W."/>
            <person name="Duan Y."/>
            <person name="Cao H."/>
            <person name="Xiong S."/>
            <person name="Wang X."/>
            <person name="Wei L."/>
            <person name="Li C."/>
            <person name="Ma Q."/>
            <person name="Ju M."/>
            <person name="Zhao R."/>
            <person name="Li G."/>
            <person name="Mu C."/>
            <person name="Tian Q."/>
            <person name="Mei H."/>
            <person name="Zhang T."/>
            <person name="Gao T."/>
            <person name="Zhang H."/>
        </authorList>
    </citation>
    <scope>NUCLEOTIDE SEQUENCE</scope>
    <source>
        <strain evidence="9">G02</strain>
    </source>
</reference>
<dbReference type="Pfam" id="PF00665">
    <property type="entry name" value="rve"/>
    <property type="match status" value="1"/>
</dbReference>
<comment type="caution">
    <text evidence="9">The sequence shown here is derived from an EMBL/GenBank/DDBJ whole genome shotgun (WGS) entry which is preliminary data.</text>
</comment>
<dbReference type="PROSITE" id="PS50994">
    <property type="entry name" value="INTEGRASE"/>
    <property type="match status" value="1"/>
</dbReference>
<protein>
    <submittedName>
        <fullName evidence="9">Ribonuclease HI</fullName>
    </submittedName>
</protein>
<keyword evidence="4" id="KW-0255">Endonuclease</keyword>
<dbReference type="InterPro" id="IPR002156">
    <property type="entry name" value="RNaseH_domain"/>
</dbReference>
<keyword evidence="6" id="KW-0695">RNA-directed DNA polymerase</keyword>
<dbReference type="InterPro" id="IPR001584">
    <property type="entry name" value="Integrase_cat-core"/>
</dbReference>
<keyword evidence="2" id="KW-0548">Nucleotidyltransferase</keyword>
<dbReference type="PROSITE" id="PS50879">
    <property type="entry name" value="RNASE_H_1"/>
    <property type="match status" value="1"/>
</dbReference>
<proteinExistence type="predicted"/>
<dbReference type="SUPFAM" id="SSF53098">
    <property type="entry name" value="Ribonuclease H-like"/>
    <property type="match status" value="2"/>
</dbReference>
<evidence type="ECO:0000256" key="3">
    <source>
        <dbReference type="ARBA" id="ARBA00022722"/>
    </source>
</evidence>
<dbReference type="CDD" id="cd09279">
    <property type="entry name" value="RNase_HI_like"/>
    <property type="match status" value="1"/>
</dbReference>
<dbReference type="GO" id="GO:0003964">
    <property type="term" value="F:RNA-directed DNA polymerase activity"/>
    <property type="evidence" value="ECO:0007669"/>
    <property type="project" value="UniProtKB-KW"/>
</dbReference>
<dbReference type="InterPro" id="IPR036397">
    <property type="entry name" value="RNaseH_sf"/>
</dbReference>
<dbReference type="GO" id="GO:0003676">
    <property type="term" value="F:nucleic acid binding"/>
    <property type="evidence" value="ECO:0007669"/>
    <property type="project" value="InterPro"/>
</dbReference>
<evidence type="ECO:0000256" key="5">
    <source>
        <dbReference type="ARBA" id="ARBA00022801"/>
    </source>
</evidence>
<dbReference type="AlphaFoldDB" id="A0AAW2PKI1"/>
<dbReference type="SUPFAM" id="SSF56672">
    <property type="entry name" value="DNA/RNA polymerases"/>
    <property type="match status" value="1"/>
</dbReference>
<keyword evidence="5" id="KW-0378">Hydrolase</keyword>
<evidence type="ECO:0000256" key="2">
    <source>
        <dbReference type="ARBA" id="ARBA00022695"/>
    </source>
</evidence>
<dbReference type="InterPro" id="IPR043502">
    <property type="entry name" value="DNA/RNA_pol_sf"/>
</dbReference>
<dbReference type="Gene3D" id="3.30.420.10">
    <property type="entry name" value="Ribonuclease H-like superfamily/Ribonuclease H"/>
    <property type="match status" value="2"/>
</dbReference>
<dbReference type="Pfam" id="PF13456">
    <property type="entry name" value="RVT_3"/>
    <property type="match status" value="1"/>
</dbReference>
<evidence type="ECO:0000259" key="8">
    <source>
        <dbReference type="PROSITE" id="PS50994"/>
    </source>
</evidence>
<name>A0AAW2PKI1_SESRA</name>
<dbReference type="Pfam" id="PF17917">
    <property type="entry name" value="RT_RNaseH"/>
    <property type="match status" value="1"/>
</dbReference>
<accession>A0AAW2PKI1</accession>
<organism evidence="9">
    <name type="scientific">Sesamum radiatum</name>
    <name type="common">Black benniseed</name>
    <dbReference type="NCBI Taxonomy" id="300843"/>
    <lineage>
        <taxon>Eukaryota</taxon>
        <taxon>Viridiplantae</taxon>
        <taxon>Streptophyta</taxon>
        <taxon>Embryophyta</taxon>
        <taxon>Tracheophyta</taxon>
        <taxon>Spermatophyta</taxon>
        <taxon>Magnoliopsida</taxon>
        <taxon>eudicotyledons</taxon>
        <taxon>Gunneridae</taxon>
        <taxon>Pentapetalae</taxon>
        <taxon>asterids</taxon>
        <taxon>lamiids</taxon>
        <taxon>Lamiales</taxon>
        <taxon>Pedaliaceae</taxon>
        <taxon>Sesamum</taxon>
    </lineage>
</organism>
<gene>
    <name evidence="9" type="ORF">Sradi_3985800</name>
</gene>
<feature type="domain" description="Integrase catalytic" evidence="8">
    <location>
        <begin position="307"/>
        <end position="466"/>
    </location>
</feature>
<dbReference type="EMBL" id="JACGWJ010000017">
    <property type="protein sequence ID" value="KAL0355389.1"/>
    <property type="molecule type" value="Genomic_DNA"/>
</dbReference>
<evidence type="ECO:0000313" key="9">
    <source>
        <dbReference type="EMBL" id="KAL0355389.1"/>
    </source>
</evidence>
<feature type="domain" description="RNase H type-1" evidence="7">
    <location>
        <begin position="70"/>
        <end position="194"/>
    </location>
</feature>
<sequence length="567" mass="64017">MLQGAEKRYTQIEKLALALVITARKLRPYFQSHKIIVLTNHPLGHIMTRPDASGRLGKWAVELGEYDVEYQSRTTVKAQALADFVVEFAGPDGIEIEVAARLSFAATNNEAEYEALIIGLQLAHEAGERELNVCTDSQLVAMQIEGAYETRERTMAQYLAKLREQMTHFDKCTVQQIPWNENERADALSKFGAMIAGVKSRKVTIMIKEQSAIKETKGVQIIQEDRSWKAELVRYLKDAIILDDPIAAKRIKFKAIRRKVASPEDDEARLLLANTCEGCDGIREEMRELPKVRSFDTLAGHSMESVRIACPFDQWGIDIVGPFPPAVAQKKFTTVAVEYFTKWVEAEAVARISEKEVINFIWKNIICRFGIPRVLISDNDIQFQGKTITAWCRELKIQQNFTAVGNPQANGQTEVTNRTILQHLKTRLEGAKSSWVEELPGVLWVYRTTPRSSRGEIPFCLVNGTEAIIPVEVGEETQRVSQYDAASNQRERAFDLTMIEEKRDTAYARILHHKGLMIRSYNQKIRPIFPGRRPGTEEGGGLEACRKIGPRMGRTLQGRQNQEAGGL</sequence>
<reference evidence="9" key="1">
    <citation type="submission" date="2020-06" db="EMBL/GenBank/DDBJ databases">
        <authorList>
            <person name="Li T."/>
            <person name="Hu X."/>
            <person name="Zhang T."/>
            <person name="Song X."/>
            <person name="Zhang H."/>
            <person name="Dai N."/>
            <person name="Sheng W."/>
            <person name="Hou X."/>
            <person name="Wei L."/>
        </authorList>
    </citation>
    <scope>NUCLEOTIDE SEQUENCE</scope>
    <source>
        <strain evidence="9">G02</strain>
        <tissue evidence="9">Leaf</tissue>
    </source>
</reference>